<feature type="domain" description="DNA-directed RNA polymerase RpoA/D/Rpb3-type" evidence="13">
    <location>
        <begin position="20"/>
        <end position="227"/>
    </location>
</feature>
<comment type="domain">
    <text evidence="11">The N-terminal domain is essential for RNAP assembly and basal transcription, whereas the C-terminal domain is involved in interaction with transcriptional regulators and with upstream promoter elements.</text>
</comment>
<comment type="similarity">
    <text evidence="1 11">Belongs to the RNA polymerase alpha chain family.</text>
</comment>
<evidence type="ECO:0000256" key="12">
    <source>
        <dbReference type="SAM" id="Coils"/>
    </source>
</evidence>
<dbReference type="Proteomes" id="UP000198584">
    <property type="component" value="Unassembled WGS sequence"/>
</dbReference>
<dbReference type="GO" id="GO:0003899">
    <property type="term" value="F:DNA-directed RNA polymerase activity"/>
    <property type="evidence" value="ECO:0007669"/>
    <property type="project" value="UniProtKB-UniRule"/>
</dbReference>
<evidence type="ECO:0000259" key="13">
    <source>
        <dbReference type="SMART" id="SM00662"/>
    </source>
</evidence>
<dbReference type="SUPFAM" id="SSF55257">
    <property type="entry name" value="RBP11-like subunits of RNA polymerase"/>
    <property type="match status" value="1"/>
</dbReference>
<dbReference type="Gene3D" id="3.30.1360.10">
    <property type="entry name" value="RNA polymerase, RBP11-like subunit"/>
    <property type="match status" value="1"/>
</dbReference>
<dbReference type="GO" id="GO:0005737">
    <property type="term" value="C:cytoplasm"/>
    <property type="evidence" value="ECO:0007669"/>
    <property type="project" value="UniProtKB-ARBA"/>
</dbReference>
<dbReference type="GO" id="GO:0046983">
    <property type="term" value="F:protein dimerization activity"/>
    <property type="evidence" value="ECO:0007669"/>
    <property type="project" value="InterPro"/>
</dbReference>
<dbReference type="Gene3D" id="2.170.120.12">
    <property type="entry name" value="DNA-directed RNA polymerase, insert domain"/>
    <property type="match status" value="1"/>
</dbReference>
<gene>
    <name evidence="11" type="primary">rpoA</name>
    <name evidence="14" type="ORF">SAMN05421743_12563</name>
</gene>
<dbReference type="Pfam" id="PF03118">
    <property type="entry name" value="RNA_pol_A_CTD"/>
    <property type="match status" value="1"/>
</dbReference>
<dbReference type="NCBIfam" id="NF003519">
    <property type="entry name" value="PRK05182.2-5"/>
    <property type="match status" value="1"/>
</dbReference>
<feature type="region of interest" description="Alpha N-terminal domain (alpha-NTD)" evidence="11">
    <location>
        <begin position="1"/>
        <end position="230"/>
    </location>
</feature>
<dbReference type="Pfam" id="PF01193">
    <property type="entry name" value="RNA_pol_L"/>
    <property type="match status" value="1"/>
</dbReference>
<dbReference type="InterPro" id="IPR011263">
    <property type="entry name" value="DNA-dir_RNA_pol_RpoA/D/Rpb3"/>
</dbReference>
<dbReference type="FunFam" id="2.170.120.12:FF:000001">
    <property type="entry name" value="DNA-directed RNA polymerase subunit alpha"/>
    <property type="match status" value="1"/>
</dbReference>
<comment type="catalytic activity">
    <reaction evidence="10 11">
        <text>RNA(n) + a ribonucleoside 5'-triphosphate = RNA(n+1) + diphosphate</text>
        <dbReference type="Rhea" id="RHEA:21248"/>
        <dbReference type="Rhea" id="RHEA-COMP:14527"/>
        <dbReference type="Rhea" id="RHEA-COMP:17342"/>
        <dbReference type="ChEBI" id="CHEBI:33019"/>
        <dbReference type="ChEBI" id="CHEBI:61557"/>
        <dbReference type="ChEBI" id="CHEBI:140395"/>
        <dbReference type="EC" id="2.7.7.6"/>
    </reaction>
</comment>
<dbReference type="RefSeq" id="WP_093046754.1">
    <property type="nucleotide sequence ID" value="NZ_FNQR01000025.1"/>
</dbReference>
<evidence type="ECO:0000313" key="15">
    <source>
        <dbReference type="Proteomes" id="UP000198584"/>
    </source>
</evidence>
<evidence type="ECO:0000256" key="6">
    <source>
        <dbReference type="ARBA" id="ARBA00022695"/>
    </source>
</evidence>
<evidence type="ECO:0000256" key="10">
    <source>
        <dbReference type="ARBA" id="ARBA00048552"/>
    </source>
</evidence>
<dbReference type="HAMAP" id="MF_00059">
    <property type="entry name" value="RNApol_bact_RpoA"/>
    <property type="match status" value="1"/>
</dbReference>
<dbReference type="CDD" id="cd06928">
    <property type="entry name" value="RNAP_alpha_NTD"/>
    <property type="match status" value="1"/>
</dbReference>
<dbReference type="GO" id="GO:0006351">
    <property type="term" value="P:DNA-templated transcription"/>
    <property type="evidence" value="ECO:0007669"/>
    <property type="project" value="UniProtKB-UniRule"/>
</dbReference>
<dbReference type="InterPro" id="IPR011262">
    <property type="entry name" value="DNA-dir_RNA_pol_insert"/>
</dbReference>
<organism evidence="14 15">
    <name type="scientific">Thalassobacillus cyri</name>
    <dbReference type="NCBI Taxonomy" id="571932"/>
    <lineage>
        <taxon>Bacteria</taxon>
        <taxon>Bacillati</taxon>
        <taxon>Bacillota</taxon>
        <taxon>Bacilli</taxon>
        <taxon>Bacillales</taxon>
        <taxon>Bacillaceae</taxon>
        <taxon>Thalassobacillus</taxon>
    </lineage>
</organism>
<evidence type="ECO:0000256" key="11">
    <source>
        <dbReference type="HAMAP-Rule" id="MF_00059"/>
    </source>
</evidence>
<dbReference type="EMBL" id="FNQR01000025">
    <property type="protein sequence ID" value="SEB19150.1"/>
    <property type="molecule type" value="Genomic_DNA"/>
</dbReference>
<dbReference type="GO" id="GO:0003677">
    <property type="term" value="F:DNA binding"/>
    <property type="evidence" value="ECO:0007669"/>
    <property type="project" value="UniProtKB-UniRule"/>
</dbReference>
<evidence type="ECO:0000256" key="2">
    <source>
        <dbReference type="ARBA" id="ARBA00012418"/>
    </source>
</evidence>
<evidence type="ECO:0000256" key="8">
    <source>
        <dbReference type="ARBA" id="ARBA00032524"/>
    </source>
</evidence>
<dbReference type="InterPro" id="IPR036643">
    <property type="entry name" value="RNApol_insert_sf"/>
</dbReference>
<keyword evidence="12" id="KW-0175">Coiled coil</keyword>
<accession>A0A1H4HCG8</accession>
<dbReference type="FunFam" id="1.10.150.20:FF:000001">
    <property type="entry name" value="DNA-directed RNA polymerase subunit alpha"/>
    <property type="match status" value="1"/>
</dbReference>
<keyword evidence="5 11" id="KW-0808">Transferase</keyword>
<dbReference type="Gene3D" id="1.10.150.20">
    <property type="entry name" value="5' to 3' exonuclease, C-terminal subdomain"/>
    <property type="match status" value="1"/>
</dbReference>
<keyword evidence="15" id="KW-1185">Reference proteome</keyword>
<dbReference type="Pfam" id="PF01000">
    <property type="entry name" value="RNA_pol_A_bac"/>
    <property type="match status" value="1"/>
</dbReference>
<dbReference type="EC" id="2.7.7.6" evidence="2 11"/>
<dbReference type="InterPro" id="IPR011773">
    <property type="entry name" value="DNA-dir_RpoA"/>
</dbReference>
<reference evidence="14 15" key="1">
    <citation type="submission" date="2016-10" db="EMBL/GenBank/DDBJ databases">
        <authorList>
            <person name="de Groot N.N."/>
        </authorList>
    </citation>
    <scope>NUCLEOTIDE SEQUENCE [LARGE SCALE GENOMIC DNA]</scope>
    <source>
        <strain evidence="14 15">CCM7597</strain>
    </source>
</reference>
<evidence type="ECO:0000256" key="1">
    <source>
        <dbReference type="ARBA" id="ARBA00007123"/>
    </source>
</evidence>
<evidence type="ECO:0000256" key="5">
    <source>
        <dbReference type="ARBA" id="ARBA00022679"/>
    </source>
</evidence>
<proteinExistence type="inferred from homology"/>
<evidence type="ECO:0000256" key="9">
    <source>
        <dbReference type="ARBA" id="ARBA00033070"/>
    </source>
</evidence>
<dbReference type="InterPro" id="IPR036603">
    <property type="entry name" value="RBP11-like"/>
</dbReference>
<keyword evidence="6 11" id="KW-0548">Nucleotidyltransferase</keyword>
<dbReference type="SUPFAM" id="SSF56553">
    <property type="entry name" value="Insert subdomain of RNA polymerase alpha subunit"/>
    <property type="match status" value="1"/>
</dbReference>
<evidence type="ECO:0000256" key="7">
    <source>
        <dbReference type="ARBA" id="ARBA00023163"/>
    </source>
</evidence>
<sequence length="314" mass="34954">MIEIEKPKIETVEISDDATFGKFVVEPLERGYGTTLGNSLRRILLSSLPGAAVTSVQMEGALHEFSTIDGVVEDVTTIILNLKQLALKIYSEEEKTLEVDVQGEGKVTAADITHDSDIEVLNPDLHIATLGPNANLQMRITAERGRGYRPAEGNNHEDLPIGVIPVDSIFTPVSRVTYQVENTRVGQSANFDKLTLDVWTDGSIRPEEAVSLGSKVYMEHLNIFVGLTDEAQKAEIMVEKEEDQKEKVLEMTIEELDLSVRSYNCLKRAGINTVQELAHKSEEDMMKVRNLGRKSLEEVKYKLDELGLGLRKDD</sequence>
<dbReference type="NCBIfam" id="NF003515">
    <property type="entry name" value="PRK05182.2-1"/>
    <property type="match status" value="1"/>
</dbReference>
<comment type="function">
    <text evidence="11">DNA-dependent RNA polymerase catalyzes the transcription of DNA into RNA using the four ribonucleoside triphosphates as substrates.</text>
</comment>
<dbReference type="InterPro" id="IPR011260">
    <property type="entry name" value="RNAP_asu_C"/>
</dbReference>
<dbReference type="SUPFAM" id="SSF47789">
    <property type="entry name" value="C-terminal domain of RNA polymerase alpha subunit"/>
    <property type="match status" value="1"/>
</dbReference>
<dbReference type="STRING" id="571932.SAMN05421743_12563"/>
<dbReference type="OrthoDB" id="9805706at2"/>
<evidence type="ECO:0000256" key="3">
    <source>
        <dbReference type="ARBA" id="ARBA00015972"/>
    </source>
</evidence>
<protein>
    <recommendedName>
        <fullName evidence="3 11">DNA-directed RNA polymerase subunit alpha</fullName>
        <shortName evidence="11">RNAP subunit alpha</shortName>
        <ecNumber evidence="2 11">2.7.7.6</ecNumber>
    </recommendedName>
    <alternativeName>
        <fullName evidence="9 11">RNA polymerase subunit alpha</fullName>
    </alternativeName>
    <alternativeName>
        <fullName evidence="8 11">Transcriptase subunit alpha</fullName>
    </alternativeName>
</protein>
<feature type="region of interest" description="Alpha C-terminal domain (alpha-CTD)" evidence="11">
    <location>
        <begin position="247"/>
        <end position="314"/>
    </location>
</feature>
<keyword evidence="7 11" id="KW-0804">Transcription</keyword>
<dbReference type="SMART" id="SM00662">
    <property type="entry name" value="RPOLD"/>
    <property type="match status" value="1"/>
</dbReference>
<keyword evidence="4 11" id="KW-0240">DNA-directed RNA polymerase</keyword>
<name>A0A1H4HCG8_9BACI</name>
<dbReference type="NCBIfam" id="NF003513">
    <property type="entry name" value="PRK05182.1-2"/>
    <property type="match status" value="1"/>
</dbReference>
<dbReference type="NCBIfam" id="NF003516">
    <property type="entry name" value="PRK05182.2-2"/>
    <property type="match status" value="1"/>
</dbReference>
<dbReference type="AlphaFoldDB" id="A0A1H4HCG8"/>
<evidence type="ECO:0000256" key="4">
    <source>
        <dbReference type="ARBA" id="ARBA00022478"/>
    </source>
</evidence>
<dbReference type="GO" id="GO:0000428">
    <property type="term" value="C:DNA-directed RNA polymerase complex"/>
    <property type="evidence" value="ECO:0007669"/>
    <property type="project" value="UniProtKB-KW"/>
</dbReference>
<dbReference type="NCBIfam" id="TIGR02027">
    <property type="entry name" value="rpoA"/>
    <property type="match status" value="1"/>
</dbReference>
<feature type="coiled-coil region" evidence="12">
    <location>
        <begin position="224"/>
        <end position="251"/>
    </location>
</feature>
<comment type="subunit">
    <text evidence="11">Homodimer. The RNAP catalytic core consists of 2 alpha, 1 beta, 1 beta' and 1 omega subunit. When a sigma factor is associated with the core the holoenzyme is formed, which can initiate transcription.</text>
</comment>
<evidence type="ECO:0000313" key="14">
    <source>
        <dbReference type="EMBL" id="SEB19150.1"/>
    </source>
</evidence>